<evidence type="ECO:0000313" key="1">
    <source>
        <dbReference type="EMBL" id="CAD7286617.1"/>
    </source>
</evidence>
<gene>
    <name evidence="1" type="ORF">LMG8286_00450</name>
</gene>
<reference evidence="1 2" key="1">
    <citation type="submission" date="2020-11" db="EMBL/GenBank/DDBJ databases">
        <authorList>
            <person name="Peeters C."/>
        </authorList>
    </citation>
    <scope>NUCLEOTIDE SEQUENCE [LARGE SCALE GENOMIC DNA]</scope>
    <source>
        <strain evidence="1 2">LMG 8286</strain>
    </source>
</reference>
<accession>A0ABM8Q1H4</accession>
<name>A0ABM8Q1H4_9BACT</name>
<comment type="caution">
    <text evidence="1">The sequence shown here is derived from an EMBL/GenBank/DDBJ whole genome shotgun (WGS) entry which is preliminary data.</text>
</comment>
<dbReference type="RefSeq" id="WP_230056236.1">
    <property type="nucleotide sequence ID" value="NZ_CAJHOE010000001.1"/>
</dbReference>
<dbReference type="Proteomes" id="UP000789359">
    <property type="component" value="Unassembled WGS sequence"/>
</dbReference>
<protein>
    <submittedName>
        <fullName evidence="1">Uncharacterized protein</fullName>
    </submittedName>
</protein>
<proteinExistence type="predicted"/>
<organism evidence="1 2">
    <name type="scientific">Campylobacter suis</name>
    <dbReference type="NCBI Taxonomy" id="2790657"/>
    <lineage>
        <taxon>Bacteria</taxon>
        <taxon>Pseudomonadati</taxon>
        <taxon>Campylobacterota</taxon>
        <taxon>Epsilonproteobacteria</taxon>
        <taxon>Campylobacterales</taxon>
        <taxon>Campylobacteraceae</taxon>
        <taxon>Campylobacter</taxon>
    </lineage>
</organism>
<keyword evidence="2" id="KW-1185">Reference proteome</keyword>
<evidence type="ECO:0000313" key="2">
    <source>
        <dbReference type="Proteomes" id="UP000789359"/>
    </source>
</evidence>
<dbReference type="EMBL" id="CAJHOE010000001">
    <property type="protein sequence ID" value="CAD7286617.1"/>
    <property type="molecule type" value="Genomic_DNA"/>
</dbReference>
<sequence length="110" mass="13020">MSLAEEKAKRVKYIRALEKFAKSAISALKRDDFDKSEFEKRSEKNAKILEKLEPVFLDQPYTKELENFVNQVILNGEKDELLRSANLLEKLKNQKSYKKDKHKNKFKEDL</sequence>